<dbReference type="EMBL" id="BAABFT010000001">
    <property type="protein sequence ID" value="GAA4310748.1"/>
    <property type="molecule type" value="Genomic_DNA"/>
</dbReference>
<name>A0ABP8FU30_9SPHI</name>
<dbReference type="Proteomes" id="UP001500582">
    <property type="component" value="Unassembled WGS sequence"/>
</dbReference>
<dbReference type="InterPro" id="IPR018712">
    <property type="entry name" value="Tle1-like_cat"/>
</dbReference>
<reference evidence="3" key="1">
    <citation type="journal article" date="2019" name="Int. J. Syst. Evol. Microbiol.">
        <title>The Global Catalogue of Microorganisms (GCM) 10K type strain sequencing project: providing services to taxonomists for standard genome sequencing and annotation.</title>
        <authorList>
            <consortium name="The Broad Institute Genomics Platform"/>
            <consortium name="The Broad Institute Genome Sequencing Center for Infectious Disease"/>
            <person name="Wu L."/>
            <person name="Ma J."/>
        </authorList>
    </citation>
    <scope>NUCLEOTIDE SEQUENCE [LARGE SCALE GENOMIC DNA]</scope>
    <source>
        <strain evidence="3">JCM 17705</strain>
    </source>
</reference>
<evidence type="ECO:0000313" key="3">
    <source>
        <dbReference type="Proteomes" id="UP001500582"/>
    </source>
</evidence>
<dbReference type="Pfam" id="PF09994">
    <property type="entry name" value="T6SS_Tle1-like_cat"/>
    <property type="match status" value="1"/>
</dbReference>
<sequence length="320" mass="36294">MYNNICAIGKDVQTSSDVKQVKAYDQGVGTGYSALDRITGGLEGAGIDKNIKDMYTFICLNYALDDEIYLFGFSRGAYTARSIGGFIRNCGLLKPENIQMVDKAYNLYRDRNSYSSPESDMMTAWRANFCFEDVTPITFIGVWDTVGSLGIPLSSLATYNKEKYKFHDCTLSSYVKNAYHALAIDEHRRLFLPTLWEKSVSSNNSEAREDQKLEQRWFVGVHSNIGGGYADSGLSDIPLSWLATKAQNIGLCFHDPLTIPNEANYNGEIRDSYGFKYWLFGSKYREINLKDPKYNQTIDDSVYERYKADAKYRPVNLKLS</sequence>
<evidence type="ECO:0000313" key="2">
    <source>
        <dbReference type="EMBL" id="GAA4310748.1"/>
    </source>
</evidence>
<dbReference type="PANTHER" id="PTHR33840:SF1">
    <property type="entry name" value="TLE1 PHOSPHOLIPASE DOMAIN-CONTAINING PROTEIN"/>
    <property type="match status" value="1"/>
</dbReference>
<gene>
    <name evidence="2" type="ORF">GCM10023149_05530</name>
</gene>
<organism evidence="2 3">
    <name type="scientific">Mucilaginibacter gynuensis</name>
    <dbReference type="NCBI Taxonomy" id="1302236"/>
    <lineage>
        <taxon>Bacteria</taxon>
        <taxon>Pseudomonadati</taxon>
        <taxon>Bacteroidota</taxon>
        <taxon>Sphingobacteriia</taxon>
        <taxon>Sphingobacteriales</taxon>
        <taxon>Sphingobacteriaceae</taxon>
        <taxon>Mucilaginibacter</taxon>
    </lineage>
</organism>
<evidence type="ECO:0000259" key="1">
    <source>
        <dbReference type="Pfam" id="PF09994"/>
    </source>
</evidence>
<feature type="domain" description="T6SS Phospholipase effector Tle1-like catalytic" evidence="1">
    <location>
        <begin position="4"/>
        <end position="243"/>
    </location>
</feature>
<dbReference type="PANTHER" id="PTHR33840">
    <property type="match status" value="1"/>
</dbReference>
<comment type="caution">
    <text evidence="2">The sequence shown here is derived from an EMBL/GenBank/DDBJ whole genome shotgun (WGS) entry which is preliminary data.</text>
</comment>
<keyword evidence="3" id="KW-1185">Reference proteome</keyword>
<protein>
    <submittedName>
        <fullName evidence="2">DUF2235 domain-containing protein</fullName>
    </submittedName>
</protein>
<proteinExistence type="predicted"/>
<accession>A0ABP8FU30</accession>